<accession>A0A4R9LYD9</accession>
<dbReference type="Gene3D" id="2.40.160.60">
    <property type="entry name" value="Outer membrane protein transport protein (OMPP1/FadL/TodX)"/>
    <property type="match status" value="1"/>
</dbReference>
<evidence type="ECO:0000313" key="2">
    <source>
        <dbReference type="EMBL" id="TGN18621.1"/>
    </source>
</evidence>
<dbReference type="RefSeq" id="WP_135761304.1">
    <property type="nucleotide sequence ID" value="NZ_RQHW01000047.1"/>
</dbReference>
<feature type="chain" id="PRO_5021006049" description="Porin" evidence="1">
    <location>
        <begin position="30"/>
        <end position="355"/>
    </location>
</feature>
<evidence type="ECO:0000256" key="1">
    <source>
        <dbReference type="SAM" id="SignalP"/>
    </source>
</evidence>
<evidence type="ECO:0008006" key="4">
    <source>
        <dbReference type="Google" id="ProtNLM"/>
    </source>
</evidence>
<comment type="caution">
    <text evidence="2">The sequence shown here is derived from an EMBL/GenBank/DDBJ whole genome shotgun (WGS) entry which is preliminary data.</text>
</comment>
<proteinExistence type="predicted"/>
<organism evidence="2 3">
    <name type="scientific">Leptospira idonii</name>
    <dbReference type="NCBI Taxonomy" id="1193500"/>
    <lineage>
        <taxon>Bacteria</taxon>
        <taxon>Pseudomonadati</taxon>
        <taxon>Spirochaetota</taxon>
        <taxon>Spirochaetia</taxon>
        <taxon>Leptospirales</taxon>
        <taxon>Leptospiraceae</taxon>
        <taxon>Leptospira</taxon>
    </lineage>
</organism>
<evidence type="ECO:0000313" key="3">
    <source>
        <dbReference type="Proteomes" id="UP000298058"/>
    </source>
</evidence>
<reference evidence="2" key="1">
    <citation type="journal article" date="2019" name="PLoS Negl. Trop. Dis.">
        <title>Revisiting the worldwide diversity of Leptospira species in the environment.</title>
        <authorList>
            <person name="Vincent A.T."/>
            <person name="Schiettekatte O."/>
            <person name="Bourhy P."/>
            <person name="Veyrier F.J."/>
            <person name="Picardeau M."/>
        </authorList>
    </citation>
    <scope>NUCLEOTIDE SEQUENCE [LARGE SCALE GENOMIC DNA]</scope>
    <source>
        <strain evidence="2">201300427</strain>
    </source>
</reference>
<gene>
    <name evidence="2" type="ORF">EHS15_14695</name>
</gene>
<dbReference type="SUPFAM" id="SSF56935">
    <property type="entry name" value="Porins"/>
    <property type="match status" value="1"/>
</dbReference>
<name>A0A4R9LYD9_9LEPT</name>
<dbReference type="Proteomes" id="UP000298058">
    <property type="component" value="Unassembled WGS sequence"/>
</dbReference>
<dbReference type="AlphaFoldDB" id="A0A4R9LYD9"/>
<keyword evidence="1" id="KW-0732">Signal</keyword>
<protein>
    <recommendedName>
        <fullName evidence="4">Porin</fullName>
    </recommendedName>
</protein>
<dbReference type="OrthoDB" id="338933at2"/>
<feature type="signal peptide" evidence="1">
    <location>
        <begin position="1"/>
        <end position="29"/>
    </location>
</feature>
<sequence length="355" mass="38906">MIFLFLRRGFFSLFCLGLVSLCFSSPVFAQFAGYQPAESSAYNSGLFSQGAGLRHEMSNLSGNHSFLISHKTNSVEAGFGLSSSGKTTSAILLNGGGFYKFSENWGVGVRFKPVYNRFFPGEERLINYAMNGILSYKVSENIYLGLGVGPAVSNRPGGFSSYSWNVSGSVGIILGNLNIGLVAESPGVYRFENYLGSEKLKERLPEKAVLGAQYRIHPAFFLYGEFGRVFWERAMFSQNGLEERPGFRVRASYTGSIGAGFSPWNNNVQILAGIGTFANPTSIGILDPVYGASLGINGEVLPSILGKGYFAGVYLQRTGINQPKEYYERETRVGFQFYSRWGDEASEETSPLPKN</sequence>
<dbReference type="EMBL" id="RQHW01000047">
    <property type="protein sequence ID" value="TGN18621.1"/>
    <property type="molecule type" value="Genomic_DNA"/>
</dbReference>
<keyword evidence="3" id="KW-1185">Reference proteome</keyword>